<dbReference type="InterPro" id="IPR038063">
    <property type="entry name" value="Transpep_catalytic_dom"/>
</dbReference>
<keyword evidence="4 7" id="KW-0133">Cell shape</keyword>
<dbReference type="AlphaFoldDB" id="A0A7C9V8T8"/>
<dbReference type="Gene3D" id="2.40.440.10">
    <property type="entry name" value="L,D-transpeptidase catalytic domain-like"/>
    <property type="match status" value="1"/>
</dbReference>
<comment type="caution">
    <text evidence="10">The sequence shown here is derived from an EMBL/GenBank/DDBJ whole genome shotgun (WGS) entry which is preliminary data.</text>
</comment>
<evidence type="ECO:0000313" key="11">
    <source>
        <dbReference type="Proteomes" id="UP000481252"/>
    </source>
</evidence>
<evidence type="ECO:0000313" key="10">
    <source>
        <dbReference type="EMBL" id="NGN39469.1"/>
    </source>
</evidence>
<feature type="chain" id="PRO_5028829057" evidence="8">
    <location>
        <begin position="23"/>
        <end position="141"/>
    </location>
</feature>
<evidence type="ECO:0000256" key="8">
    <source>
        <dbReference type="SAM" id="SignalP"/>
    </source>
</evidence>
<dbReference type="PANTHER" id="PTHR30582">
    <property type="entry name" value="L,D-TRANSPEPTIDASE"/>
    <property type="match status" value="1"/>
</dbReference>
<sequence length="141" mass="15741">MYKAMLFAITLMLSGAASPALADNLVARVSVSSQTMTVSKQGRVIHTWKVSTARRGYSTPRGSWRPTRMHRMWYSRKYEMSPMPYSVFFRGGYAIHGTGYVKQLGRPASHGCVRLATSNAAQFYSLVREMGPGNTRIIVTN</sequence>
<gene>
    <name evidence="10" type="ORF">G6N74_00170</name>
</gene>
<organism evidence="10 11">
    <name type="scientific">Mesorhizobium zhangyense</name>
    <dbReference type="NCBI Taxonomy" id="1776730"/>
    <lineage>
        <taxon>Bacteria</taxon>
        <taxon>Pseudomonadati</taxon>
        <taxon>Pseudomonadota</taxon>
        <taxon>Alphaproteobacteria</taxon>
        <taxon>Hyphomicrobiales</taxon>
        <taxon>Phyllobacteriaceae</taxon>
        <taxon>Mesorhizobium</taxon>
    </lineage>
</organism>
<dbReference type="RefSeq" id="WP_165113050.1">
    <property type="nucleotide sequence ID" value="NZ_JAAKZG010000001.1"/>
</dbReference>
<evidence type="ECO:0000256" key="4">
    <source>
        <dbReference type="ARBA" id="ARBA00022960"/>
    </source>
</evidence>
<dbReference type="PROSITE" id="PS52029">
    <property type="entry name" value="LD_TPASE"/>
    <property type="match status" value="1"/>
</dbReference>
<dbReference type="Pfam" id="PF03734">
    <property type="entry name" value="YkuD"/>
    <property type="match status" value="1"/>
</dbReference>
<dbReference type="GO" id="GO:0005576">
    <property type="term" value="C:extracellular region"/>
    <property type="evidence" value="ECO:0007669"/>
    <property type="project" value="TreeGrafter"/>
</dbReference>
<keyword evidence="5 7" id="KW-0573">Peptidoglycan synthesis</keyword>
<feature type="active site" description="Nucleophile" evidence="7">
    <location>
        <position position="112"/>
    </location>
</feature>
<dbReference type="PANTHER" id="PTHR30582:SF2">
    <property type="entry name" value="L,D-TRANSPEPTIDASE YCIB-RELATED"/>
    <property type="match status" value="1"/>
</dbReference>
<dbReference type="GO" id="GO:0071972">
    <property type="term" value="F:peptidoglycan L,D-transpeptidase activity"/>
    <property type="evidence" value="ECO:0007669"/>
    <property type="project" value="TreeGrafter"/>
</dbReference>
<evidence type="ECO:0000256" key="2">
    <source>
        <dbReference type="ARBA" id="ARBA00005992"/>
    </source>
</evidence>
<dbReference type="GO" id="GO:0071555">
    <property type="term" value="P:cell wall organization"/>
    <property type="evidence" value="ECO:0007669"/>
    <property type="project" value="UniProtKB-UniRule"/>
</dbReference>
<keyword evidence="8" id="KW-0732">Signal</keyword>
<dbReference type="Proteomes" id="UP000481252">
    <property type="component" value="Unassembled WGS sequence"/>
</dbReference>
<proteinExistence type="inferred from homology"/>
<keyword evidence="11" id="KW-1185">Reference proteome</keyword>
<comment type="similarity">
    <text evidence="2">Belongs to the YkuD family.</text>
</comment>
<feature type="signal peptide" evidence="8">
    <location>
        <begin position="1"/>
        <end position="22"/>
    </location>
</feature>
<evidence type="ECO:0000256" key="7">
    <source>
        <dbReference type="PROSITE-ProRule" id="PRU01373"/>
    </source>
</evidence>
<dbReference type="GO" id="GO:0018104">
    <property type="term" value="P:peptidoglycan-protein cross-linking"/>
    <property type="evidence" value="ECO:0007669"/>
    <property type="project" value="TreeGrafter"/>
</dbReference>
<dbReference type="GO" id="GO:0016740">
    <property type="term" value="F:transferase activity"/>
    <property type="evidence" value="ECO:0007669"/>
    <property type="project" value="UniProtKB-KW"/>
</dbReference>
<dbReference type="UniPathway" id="UPA00219"/>
<dbReference type="GO" id="GO:0008360">
    <property type="term" value="P:regulation of cell shape"/>
    <property type="evidence" value="ECO:0007669"/>
    <property type="project" value="UniProtKB-UniRule"/>
</dbReference>
<feature type="active site" description="Proton donor/acceptor" evidence="7">
    <location>
        <position position="96"/>
    </location>
</feature>
<evidence type="ECO:0000256" key="5">
    <source>
        <dbReference type="ARBA" id="ARBA00022984"/>
    </source>
</evidence>
<keyword evidence="3" id="KW-0808">Transferase</keyword>
<evidence type="ECO:0000256" key="6">
    <source>
        <dbReference type="ARBA" id="ARBA00023316"/>
    </source>
</evidence>
<evidence type="ECO:0000259" key="9">
    <source>
        <dbReference type="PROSITE" id="PS52029"/>
    </source>
</evidence>
<dbReference type="CDD" id="cd16913">
    <property type="entry name" value="YkuD_like"/>
    <property type="match status" value="1"/>
</dbReference>
<keyword evidence="6 7" id="KW-0961">Cell wall biogenesis/degradation</keyword>
<dbReference type="InterPro" id="IPR050979">
    <property type="entry name" value="LD-transpeptidase"/>
</dbReference>
<dbReference type="InterPro" id="IPR005490">
    <property type="entry name" value="LD_TPept_cat_dom"/>
</dbReference>
<dbReference type="EMBL" id="JAAKZG010000001">
    <property type="protein sequence ID" value="NGN39469.1"/>
    <property type="molecule type" value="Genomic_DNA"/>
</dbReference>
<feature type="domain" description="L,D-TPase catalytic" evidence="9">
    <location>
        <begin position="25"/>
        <end position="140"/>
    </location>
</feature>
<protein>
    <submittedName>
        <fullName evidence="10">L,D-transpeptidase</fullName>
    </submittedName>
</protein>
<comment type="pathway">
    <text evidence="1 7">Cell wall biogenesis; peptidoglycan biosynthesis.</text>
</comment>
<evidence type="ECO:0000256" key="1">
    <source>
        <dbReference type="ARBA" id="ARBA00004752"/>
    </source>
</evidence>
<dbReference type="SUPFAM" id="SSF141523">
    <property type="entry name" value="L,D-transpeptidase catalytic domain-like"/>
    <property type="match status" value="1"/>
</dbReference>
<reference evidence="10 11" key="1">
    <citation type="submission" date="2020-02" db="EMBL/GenBank/DDBJ databases">
        <title>Genome sequence of the type strain CGMCC 1.15528 of Mesorhizobium zhangyense.</title>
        <authorList>
            <person name="Gao J."/>
            <person name="Sun J."/>
        </authorList>
    </citation>
    <scope>NUCLEOTIDE SEQUENCE [LARGE SCALE GENOMIC DNA]</scope>
    <source>
        <strain evidence="10 11">CGMCC 1.15528</strain>
    </source>
</reference>
<name>A0A7C9V8T8_9HYPH</name>
<accession>A0A7C9V8T8</accession>
<evidence type="ECO:0000256" key="3">
    <source>
        <dbReference type="ARBA" id="ARBA00022679"/>
    </source>
</evidence>